<dbReference type="Pfam" id="PF00753">
    <property type="entry name" value="Lactamase_B"/>
    <property type="match status" value="1"/>
</dbReference>
<dbReference type="SMART" id="SM00849">
    <property type="entry name" value="Lactamase_B"/>
    <property type="match status" value="1"/>
</dbReference>
<reference evidence="3 4" key="1">
    <citation type="submission" date="2020-07" db="EMBL/GenBank/DDBJ databases">
        <title>Sequencing the genomes of 1000 actinobacteria strains.</title>
        <authorList>
            <person name="Klenk H.-P."/>
        </authorList>
    </citation>
    <scope>NUCLEOTIDE SEQUENCE [LARGE SCALE GENOMIC DNA]</scope>
    <source>
        <strain evidence="3 4">DSM 26341</strain>
    </source>
</reference>
<comment type="caution">
    <text evidence="3">The sequence shown here is derived from an EMBL/GenBank/DDBJ whole genome shotgun (WGS) entry which is preliminary data.</text>
</comment>
<dbReference type="Gene3D" id="3.60.15.10">
    <property type="entry name" value="Ribonuclease Z/Hydroxyacylglutathione hydrolase-like"/>
    <property type="match status" value="1"/>
</dbReference>
<dbReference type="EMBL" id="JACBZP010000001">
    <property type="protein sequence ID" value="NYI68092.1"/>
    <property type="molecule type" value="Genomic_DNA"/>
</dbReference>
<dbReference type="InterPro" id="IPR036866">
    <property type="entry name" value="RibonucZ/Hydroxyglut_hydro"/>
</dbReference>
<evidence type="ECO:0000259" key="2">
    <source>
        <dbReference type="SMART" id="SM00849"/>
    </source>
</evidence>
<dbReference type="Proteomes" id="UP000539111">
    <property type="component" value="Unassembled WGS sequence"/>
</dbReference>
<proteinExistence type="predicted"/>
<accession>A0A7Z0II63</accession>
<dbReference type="GO" id="GO:0016787">
    <property type="term" value="F:hydrolase activity"/>
    <property type="evidence" value="ECO:0007669"/>
    <property type="project" value="UniProtKB-KW"/>
</dbReference>
<protein>
    <submittedName>
        <fullName evidence="3">Glyoxylase-like metal-dependent hydrolase (Beta-lactamase superfamily II)</fullName>
    </submittedName>
</protein>
<keyword evidence="4" id="KW-1185">Reference proteome</keyword>
<feature type="domain" description="Metallo-beta-lactamase" evidence="2">
    <location>
        <begin position="18"/>
        <end position="233"/>
    </location>
</feature>
<organism evidence="3 4">
    <name type="scientific">Spelaeicoccus albus</name>
    <dbReference type="NCBI Taxonomy" id="1280376"/>
    <lineage>
        <taxon>Bacteria</taxon>
        <taxon>Bacillati</taxon>
        <taxon>Actinomycetota</taxon>
        <taxon>Actinomycetes</taxon>
        <taxon>Micrococcales</taxon>
        <taxon>Brevibacteriaceae</taxon>
        <taxon>Spelaeicoccus</taxon>
    </lineage>
</organism>
<gene>
    <name evidence="3" type="ORF">BJY26_002398</name>
</gene>
<dbReference type="PANTHER" id="PTHR42951">
    <property type="entry name" value="METALLO-BETA-LACTAMASE DOMAIN-CONTAINING"/>
    <property type="match status" value="1"/>
</dbReference>
<keyword evidence="3" id="KW-0378">Hydrolase</keyword>
<dbReference type="SUPFAM" id="SSF56281">
    <property type="entry name" value="Metallo-hydrolase/oxidoreductase"/>
    <property type="match status" value="1"/>
</dbReference>
<evidence type="ECO:0000313" key="3">
    <source>
        <dbReference type="EMBL" id="NYI68092.1"/>
    </source>
</evidence>
<feature type="region of interest" description="Disordered" evidence="1">
    <location>
        <begin position="257"/>
        <end position="284"/>
    </location>
</feature>
<dbReference type="AlphaFoldDB" id="A0A7Z0II63"/>
<feature type="region of interest" description="Disordered" evidence="1">
    <location>
        <begin position="101"/>
        <end position="122"/>
    </location>
</feature>
<evidence type="ECO:0000256" key="1">
    <source>
        <dbReference type="SAM" id="MobiDB-lite"/>
    </source>
</evidence>
<dbReference type="InterPro" id="IPR050855">
    <property type="entry name" value="NDM-1-like"/>
</dbReference>
<sequence length="284" mass="30288">MLEEAADGVFVATSRIDVTTSTVIVDGTECVLVDPAWTPAELSALAAEIARRGWAVSAGLATHAHHDHLLWHPGFGTGPRWGSAGTVQMIREHYADLLGALDNGSDNGSGDGPGDGPAAVADGEHSRVPAWYRELFARVAPVPGDNLPEPFGTSSGRLADRQSEPMELIVHDGHAPGHTALWLPHRRVLVAGDMLSDLELPLPLDPDDVPAYLHALDVLEPYVHRAEVLIPGHGTPTTDPAARLAADYAYFDDVRTGRPSADPRVDRPGMAAVDRRVRGLAEPH</sequence>
<name>A0A7Z0II63_9MICO</name>
<dbReference type="InterPro" id="IPR001279">
    <property type="entry name" value="Metallo-B-lactamas"/>
</dbReference>
<evidence type="ECO:0000313" key="4">
    <source>
        <dbReference type="Proteomes" id="UP000539111"/>
    </source>
</evidence>
<dbReference type="RefSeq" id="WP_179428482.1">
    <property type="nucleotide sequence ID" value="NZ_JACBZP010000001.1"/>
</dbReference>